<evidence type="ECO:0000256" key="4">
    <source>
        <dbReference type="ARBA" id="ARBA00023136"/>
    </source>
</evidence>
<feature type="domain" description="Major facilitator superfamily (MFS) profile" evidence="6">
    <location>
        <begin position="58"/>
        <end position="425"/>
    </location>
</feature>
<dbReference type="PANTHER" id="PTHR23503">
    <property type="entry name" value="SOLUTE CARRIER FAMILY 2"/>
    <property type="match status" value="1"/>
</dbReference>
<dbReference type="GO" id="GO:0016020">
    <property type="term" value="C:membrane"/>
    <property type="evidence" value="ECO:0007669"/>
    <property type="project" value="UniProtKB-SubCell"/>
</dbReference>
<organism evidence="7 8">
    <name type="scientific">Heterodera schachtii</name>
    <name type="common">Sugarbeet cyst nematode worm</name>
    <name type="synonym">Tylenchus schachtii</name>
    <dbReference type="NCBI Taxonomy" id="97005"/>
    <lineage>
        <taxon>Eukaryota</taxon>
        <taxon>Metazoa</taxon>
        <taxon>Ecdysozoa</taxon>
        <taxon>Nematoda</taxon>
        <taxon>Chromadorea</taxon>
        <taxon>Rhabditida</taxon>
        <taxon>Tylenchina</taxon>
        <taxon>Tylenchomorpha</taxon>
        <taxon>Tylenchoidea</taxon>
        <taxon>Heteroderidae</taxon>
        <taxon>Heteroderinae</taxon>
        <taxon>Heterodera</taxon>
    </lineage>
</organism>
<dbReference type="InterPro" id="IPR045263">
    <property type="entry name" value="GLUT"/>
</dbReference>
<reference evidence="7 8" key="1">
    <citation type="submission" date="2024-10" db="EMBL/GenBank/DDBJ databases">
        <authorList>
            <person name="Kim D."/>
        </authorList>
    </citation>
    <scope>NUCLEOTIDE SEQUENCE [LARGE SCALE GENOMIC DNA]</scope>
    <source>
        <strain evidence="7">Taebaek</strain>
    </source>
</reference>
<feature type="transmembrane region" description="Helical" evidence="5">
    <location>
        <begin position="129"/>
        <end position="148"/>
    </location>
</feature>
<gene>
    <name evidence="7" type="ORF">niasHS_015032</name>
</gene>
<dbReference type="InterPro" id="IPR020846">
    <property type="entry name" value="MFS_dom"/>
</dbReference>
<evidence type="ECO:0000256" key="2">
    <source>
        <dbReference type="ARBA" id="ARBA00022692"/>
    </source>
</evidence>
<evidence type="ECO:0000259" key="6">
    <source>
        <dbReference type="PROSITE" id="PS50850"/>
    </source>
</evidence>
<accession>A0ABD2I566</accession>
<proteinExistence type="predicted"/>
<feature type="transmembrane region" description="Helical" evidence="5">
    <location>
        <begin position="55"/>
        <end position="79"/>
    </location>
</feature>
<evidence type="ECO:0000256" key="5">
    <source>
        <dbReference type="SAM" id="Phobius"/>
    </source>
</evidence>
<protein>
    <recommendedName>
        <fullName evidence="6">Major facilitator superfamily (MFS) profile domain-containing protein</fullName>
    </recommendedName>
</protein>
<comment type="caution">
    <text evidence="7">The sequence shown here is derived from an EMBL/GenBank/DDBJ whole genome shotgun (WGS) entry which is preliminary data.</text>
</comment>
<feature type="transmembrane region" description="Helical" evidence="5">
    <location>
        <begin position="192"/>
        <end position="210"/>
    </location>
</feature>
<name>A0ABD2I566_HETSC</name>
<evidence type="ECO:0000313" key="8">
    <source>
        <dbReference type="Proteomes" id="UP001620645"/>
    </source>
</evidence>
<evidence type="ECO:0000256" key="1">
    <source>
        <dbReference type="ARBA" id="ARBA00004141"/>
    </source>
</evidence>
<keyword evidence="3 5" id="KW-1133">Transmembrane helix</keyword>
<dbReference type="SUPFAM" id="SSF103473">
    <property type="entry name" value="MFS general substrate transporter"/>
    <property type="match status" value="1"/>
</dbReference>
<keyword evidence="8" id="KW-1185">Reference proteome</keyword>
<keyword evidence="2 5" id="KW-0812">Transmembrane</keyword>
<evidence type="ECO:0000256" key="3">
    <source>
        <dbReference type="ARBA" id="ARBA00022989"/>
    </source>
</evidence>
<dbReference type="EMBL" id="JBICCN010000357">
    <property type="protein sequence ID" value="KAL3074202.1"/>
    <property type="molecule type" value="Genomic_DNA"/>
</dbReference>
<feature type="transmembrane region" description="Helical" evidence="5">
    <location>
        <begin position="154"/>
        <end position="180"/>
    </location>
</feature>
<dbReference type="InterPro" id="IPR005828">
    <property type="entry name" value="MFS_sugar_transport-like"/>
</dbReference>
<feature type="transmembrane region" description="Helical" evidence="5">
    <location>
        <begin position="324"/>
        <end position="346"/>
    </location>
</feature>
<dbReference type="PROSITE" id="PS50850">
    <property type="entry name" value="MFS"/>
    <property type="match status" value="1"/>
</dbReference>
<feature type="transmembrane region" description="Helical" evidence="5">
    <location>
        <begin position="393"/>
        <end position="415"/>
    </location>
</feature>
<feature type="transmembrane region" description="Helical" evidence="5">
    <location>
        <begin position="216"/>
        <end position="237"/>
    </location>
</feature>
<feature type="transmembrane region" description="Helical" evidence="5">
    <location>
        <begin position="99"/>
        <end position="122"/>
    </location>
</feature>
<dbReference type="Gene3D" id="1.20.1250.20">
    <property type="entry name" value="MFS general substrate transporter like domains"/>
    <property type="match status" value="1"/>
</dbReference>
<comment type="subcellular location">
    <subcellularLocation>
        <location evidence="1">Membrane</location>
        <topology evidence="1">Multi-pass membrane protein</topology>
    </subcellularLocation>
</comment>
<feature type="transmembrane region" description="Helical" evidence="5">
    <location>
        <begin position="366"/>
        <end position="386"/>
    </location>
</feature>
<dbReference type="Pfam" id="PF00083">
    <property type="entry name" value="Sugar_tr"/>
    <property type="match status" value="1"/>
</dbReference>
<keyword evidence="4 5" id="KW-0472">Membrane</keyword>
<dbReference type="PANTHER" id="PTHR23503:SF115">
    <property type="entry name" value="MAJOR FACILITATOR SUPERFAMILY (MFS) PROFILE DOMAIN-CONTAINING PROTEIN"/>
    <property type="match status" value="1"/>
</dbReference>
<dbReference type="Proteomes" id="UP001620645">
    <property type="component" value="Unassembled WGS sequence"/>
</dbReference>
<dbReference type="InterPro" id="IPR036259">
    <property type="entry name" value="MFS_trans_sf"/>
</dbReference>
<evidence type="ECO:0000313" key="7">
    <source>
        <dbReference type="EMBL" id="KAL3074202.1"/>
    </source>
</evidence>
<sequence>MPHKFSSSDAMEIVVSHSKNYHQQKCQYGGKRAVTPPNVGTGRPECILAPKMRMFVVALSIGAGSMFLVSLDSVVDNLIPMARKYLIRFYGSEKEATFAWGWVVSARSYGIAFGCFCAFLCSDCPSRKWPLICSFLISFAGGILCMLIRVPDFGIFLCCLGRFLSGLGSGLAQVVGSAMLAEIPQIRLRGTCLASLTVWACVGELAGLFMSLDTTWHIALGLPVLIIPFSLAVLFMAPDSPRALFLLGKENEAFEALKYYQNSENWIPSMKDIKSEMMFSNYYWPKENGQNGTWPHAEVPLLEKGPIGQYCCAKRRCRFGTGKFVRPLLIGTFVLTLAHLDDWLWISYSTQAFENVGISSADSQRASFWMAFPQALTSLCLLFCFDGFSRRKLLIFPTLGSICCSIFTIFALNFGQNSLFNPKSG</sequence>
<dbReference type="AlphaFoldDB" id="A0ABD2I566"/>